<evidence type="ECO:0000313" key="1">
    <source>
        <dbReference type="EMBL" id="VDN41232.1"/>
    </source>
</evidence>
<protein>
    <submittedName>
        <fullName evidence="3">COesterase domain-containing protein</fullName>
    </submittedName>
</protein>
<dbReference type="AlphaFoldDB" id="A0A183EQN0"/>
<gene>
    <name evidence="1" type="ORF">GPUH_LOCUS23271</name>
</gene>
<sequence>MSPNEGDNRSCWRRVAFCDGDVADGVTLGMLPVPAFDPVSDPKLPKLVTFEPGEAFFGMLVQQFQ</sequence>
<dbReference type="Proteomes" id="UP000271098">
    <property type="component" value="Unassembled WGS sequence"/>
</dbReference>
<proteinExistence type="predicted"/>
<organism evidence="3">
    <name type="scientific">Gongylonema pulchrum</name>
    <dbReference type="NCBI Taxonomy" id="637853"/>
    <lineage>
        <taxon>Eukaryota</taxon>
        <taxon>Metazoa</taxon>
        <taxon>Ecdysozoa</taxon>
        <taxon>Nematoda</taxon>
        <taxon>Chromadorea</taxon>
        <taxon>Rhabditida</taxon>
        <taxon>Spirurina</taxon>
        <taxon>Spiruromorpha</taxon>
        <taxon>Spiruroidea</taxon>
        <taxon>Gongylonematidae</taxon>
        <taxon>Gongylonema</taxon>
    </lineage>
</organism>
<evidence type="ECO:0000313" key="2">
    <source>
        <dbReference type="Proteomes" id="UP000271098"/>
    </source>
</evidence>
<evidence type="ECO:0000313" key="3">
    <source>
        <dbReference type="WBParaSite" id="GPUH_0002330101-mRNA-1"/>
    </source>
</evidence>
<accession>A0A183EQN0</accession>
<dbReference type="WBParaSite" id="GPUH_0002330101-mRNA-1">
    <property type="protein sequence ID" value="GPUH_0002330101-mRNA-1"/>
    <property type="gene ID" value="GPUH_0002330101"/>
</dbReference>
<reference evidence="3" key="1">
    <citation type="submission" date="2016-06" db="UniProtKB">
        <authorList>
            <consortium name="WormBaseParasite"/>
        </authorList>
    </citation>
    <scope>IDENTIFICATION</scope>
</reference>
<name>A0A183EQN0_9BILA</name>
<keyword evidence="2" id="KW-1185">Reference proteome</keyword>
<dbReference type="EMBL" id="UYRT01097329">
    <property type="protein sequence ID" value="VDN41232.1"/>
    <property type="molecule type" value="Genomic_DNA"/>
</dbReference>
<reference evidence="1 2" key="2">
    <citation type="submission" date="2018-11" db="EMBL/GenBank/DDBJ databases">
        <authorList>
            <consortium name="Pathogen Informatics"/>
        </authorList>
    </citation>
    <scope>NUCLEOTIDE SEQUENCE [LARGE SCALE GENOMIC DNA]</scope>
</reference>